<dbReference type="EMBL" id="SZYD01001046">
    <property type="protein sequence ID" value="KAD1131217.1"/>
    <property type="molecule type" value="Genomic_DNA"/>
</dbReference>
<feature type="region of interest" description="Disordered" evidence="2">
    <location>
        <begin position="236"/>
        <end position="257"/>
    </location>
</feature>
<dbReference type="Proteomes" id="UP000326396">
    <property type="component" value="Unassembled WGS sequence"/>
</dbReference>
<comment type="caution">
    <text evidence="4">The sequence shown here is derived from an EMBL/GenBank/DDBJ whole genome shotgun (WGS) entry which is preliminary data.</text>
</comment>
<dbReference type="GO" id="GO:0003676">
    <property type="term" value="F:nucleic acid binding"/>
    <property type="evidence" value="ECO:0007669"/>
    <property type="project" value="InterPro"/>
</dbReference>
<keyword evidence="1" id="KW-0862">Zinc</keyword>
<dbReference type="Pfam" id="PF22936">
    <property type="entry name" value="Pol_BBD"/>
    <property type="match status" value="1"/>
</dbReference>
<keyword evidence="1" id="KW-0479">Metal-binding</keyword>
<dbReference type="PANTHER" id="PTHR35317">
    <property type="entry name" value="OS04G0629600 PROTEIN"/>
    <property type="match status" value="1"/>
</dbReference>
<evidence type="ECO:0000256" key="1">
    <source>
        <dbReference type="PROSITE-ProRule" id="PRU00047"/>
    </source>
</evidence>
<organism evidence="4 5">
    <name type="scientific">Mikania micrantha</name>
    <name type="common">bitter vine</name>
    <dbReference type="NCBI Taxonomy" id="192012"/>
    <lineage>
        <taxon>Eukaryota</taxon>
        <taxon>Viridiplantae</taxon>
        <taxon>Streptophyta</taxon>
        <taxon>Embryophyta</taxon>
        <taxon>Tracheophyta</taxon>
        <taxon>Spermatophyta</taxon>
        <taxon>Magnoliopsida</taxon>
        <taxon>eudicotyledons</taxon>
        <taxon>Gunneridae</taxon>
        <taxon>Pentapetalae</taxon>
        <taxon>asterids</taxon>
        <taxon>campanulids</taxon>
        <taxon>Asterales</taxon>
        <taxon>Asteraceae</taxon>
        <taxon>Asteroideae</taxon>
        <taxon>Heliantheae alliance</taxon>
        <taxon>Eupatorieae</taxon>
        <taxon>Mikania</taxon>
    </lineage>
</organism>
<reference evidence="4 5" key="1">
    <citation type="submission" date="2019-05" db="EMBL/GenBank/DDBJ databases">
        <title>Mikania micrantha, genome provides insights into the molecular mechanism of rapid growth.</title>
        <authorList>
            <person name="Liu B."/>
        </authorList>
    </citation>
    <scope>NUCLEOTIDE SEQUENCE [LARGE SCALE GENOMIC DNA]</scope>
    <source>
        <strain evidence="4">NLD-2019</strain>
        <tissue evidence="4">Leaf</tissue>
    </source>
</reference>
<dbReference type="SUPFAM" id="SSF57756">
    <property type="entry name" value="Retrovirus zinc finger-like domains"/>
    <property type="match status" value="1"/>
</dbReference>
<dbReference type="OrthoDB" id="8063676at2759"/>
<dbReference type="PANTHER" id="PTHR35317:SF28">
    <property type="entry name" value="ZINC FINGER, CCHC-TYPE, RIBONUCLEASE H-LIKE DOMAIN, GAG-PRE-INTEGRASE DOMAIN PROTEIN-RELATED"/>
    <property type="match status" value="1"/>
</dbReference>
<dbReference type="InterPro" id="IPR001878">
    <property type="entry name" value="Znf_CCHC"/>
</dbReference>
<evidence type="ECO:0000256" key="2">
    <source>
        <dbReference type="SAM" id="MobiDB-lite"/>
    </source>
</evidence>
<accession>A0A5N6LFG6</accession>
<dbReference type="PROSITE" id="PS50158">
    <property type="entry name" value="ZF_CCHC"/>
    <property type="match status" value="1"/>
</dbReference>
<dbReference type="InterPro" id="IPR036875">
    <property type="entry name" value="Znf_CCHC_sf"/>
</dbReference>
<proteinExistence type="predicted"/>
<name>A0A5N6LFG6_9ASTR</name>
<dbReference type="Pfam" id="PF14223">
    <property type="entry name" value="Retrotran_gag_2"/>
    <property type="match status" value="1"/>
</dbReference>
<evidence type="ECO:0000313" key="4">
    <source>
        <dbReference type="EMBL" id="KAD1131217.1"/>
    </source>
</evidence>
<feature type="compositionally biased region" description="Basic and acidic residues" evidence="2">
    <location>
        <begin position="236"/>
        <end position="251"/>
    </location>
</feature>
<keyword evidence="5" id="KW-1185">Reference proteome</keyword>
<dbReference type="GO" id="GO:0008270">
    <property type="term" value="F:zinc ion binding"/>
    <property type="evidence" value="ECO:0007669"/>
    <property type="project" value="UniProtKB-KW"/>
</dbReference>
<keyword evidence="1" id="KW-0863">Zinc-finger</keyword>
<protein>
    <recommendedName>
        <fullName evidence="3">CCHC-type domain-containing protein</fullName>
    </recommendedName>
</protein>
<evidence type="ECO:0000259" key="3">
    <source>
        <dbReference type="PROSITE" id="PS50158"/>
    </source>
</evidence>
<feature type="domain" description="CCHC-type" evidence="3">
    <location>
        <begin position="218"/>
        <end position="234"/>
    </location>
</feature>
<dbReference type="InterPro" id="IPR054722">
    <property type="entry name" value="PolX-like_BBD"/>
</dbReference>
<dbReference type="AlphaFoldDB" id="A0A5N6LFG6"/>
<gene>
    <name evidence="4" type="ORF">E3N88_43245</name>
</gene>
<evidence type="ECO:0000313" key="5">
    <source>
        <dbReference type="Proteomes" id="UP000326396"/>
    </source>
</evidence>
<sequence length="320" mass="37807">MQVLYESQDLWTLVEEGYREPNEGTPAQVTEFRENKKKDKKALFLLYQAVNEFVFERIFTAKTVKEAWDPLYKAYRGEELVKTVRLQTLRCEFDSLRMKETESIEDFYNRIIVLLNKLRVNGETINDQRVVEKVLRSLTRKFEYVVVAIEESRDITNLSLESLLGILQSHELRLKQFEAPSLENAFQNMSLSKQKDYQNKENQQEQFNKGRKHWSQLKCYNCNKIGHTSRFCKRRSNEEKGNSSFTHKEEGSSSGIQKEDELDLETMFMIFNMQEDTKKDLWYLDSGCGNHMTGIKDLFVSLDETVKKKLERVMTKSFRC</sequence>